<dbReference type="PROSITE" id="PS51020">
    <property type="entry name" value="SPONDIN"/>
    <property type="match status" value="1"/>
</dbReference>
<feature type="domain" description="Spondin" evidence="2">
    <location>
        <begin position="41"/>
        <end position="229"/>
    </location>
</feature>
<sequence length="341" mass="36515">MIESKNVRITQTLRTSTRLARGALRLTGALLIVFVACAAPTQVCAQVLPEVEYTVFFEATWSAVTHPEDFPPSPHFSGLIGGTHNDQVTFWEVDGLASPGIESMAETGSKTLLRAEVNDAILGGTAEAIISGGGISPSPGSVSRDFMITEDFPLVTLVSMVAPSPDWFVGTSGVSLIENGYWVAEKVVTLWPFDSGTDSGASYTSPNQDTNPQDPISLITDGPLGNGVPLGTFTFTLLTTVSVDDSPANLPISVLAARPNPSHGPVTLRWSLEQTDRVDLLIYDVGGRLVRYLLSGVRSVGLNEISWDGRDGRGAFVQAGVYYYSVHTPTRSERGRVVMVR</sequence>
<feature type="signal peptide" evidence="1">
    <location>
        <begin position="1"/>
        <end position="38"/>
    </location>
</feature>
<feature type="chain" id="PRO_5046712495" evidence="1">
    <location>
        <begin position="39"/>
        <end position="341"/>
    </location>
</feature>
<name>A0ABV6YLC3_UNCEI</name>
<proteinExistence type="predicted"/>
<evidence type="ECO:0000313" key="4">
    <source>
        <dbReference type="Proteomes" id="UP001593833"/>
    </source>
</evidence>
<dbReference type="Gene3D" id="2.60.40.2130">
    <property type="entry name" value="F-spondin domain"/>
    <property type="match status" value="1"/>
</dbReference>
<dbReference type="Pfam" id="PF06468">
    <property type="entry name" value="Spond_N"/>
    <property type="match status" value="1"/>
</dbReference>
<dbReference type="Proteomes" id="UP001593833">
    <property type="component" value="Unassembled WGS sequence"/>
</dbReference>
<dbReference type="Pfam" id="PF13860">
    <property type="entry name" value="FlgD_ig"/>
    <property type="match status" value="1"/>
</dbReference>
<dbReference type="InterPro" id="IPR025965">
    <property type="entry name" value="FlgD/Vpr_Ig-like"/>
</dbReference>
<dbReference type="NCBIfam" id="NF038123">
    <property type="entry name" value="NF038123_dom"/>
    <property type="match status" value="1"/>
</dbReference>
<evidence type="ECO:0000259" key="2">
    <source>
        <dbReference type="PROSITE" id="PS51020"/>
    </source>
</evidence>
<gene>
    <name evidence="3" type="ORF">ACFL6M_06005</name>
</gene>
<organism evidence="3 4">
    <name type="scientific">Eiseniibacteriota bacterium</name>
    <dbReference type="NCBI Taxonomy" id="2212470"/>
    <lineage>
        <taxon>Bacteria</taxon>
        <taxon>Candidatus Eiseniibacteriota</taxon>
    </lineage>
</organism>
<keyword evidence="4" id="KW-1185">Reference proteome</keyword>
<dbReference type="PANTHER" id="PTHR11311">
    <property type="entry name" value="SPONDIN"/>
    <property type="match status" value="1"/>
</dbReference>
<accession>A0ABV6YLC3</accession>
<evidence type="ECO:0000256" key="1">
    <source>
        <dbReference type="SAM" id="SignalP"/>
    </source>
</evidence>
<dbReference type="InterPro" id="IPR038678">
    <property type="entry name" value="Spondin_N_sf"/>
</dbReference>
<dbReference type="EMBL" id="JBHPKH010000080">
    <property type="protein sequence ID" value="MFC1573135.1"/>
    <property type="molecule type" value="Genomic_DNA"/>
</dbReference>
<dbReference type="Gene3D" id="2.60.40.4070">
    <property type="match status" value="1"/>
</dbReference>
<reference evidence="3 4" key="1">
    <citation type="submission" date="2024-09" db="EMBL/GenBank/DDBJ databases">
        <authorList>
            <person name="D'Angelo T."/>
        </authorList>
    </citation>
    <scope>NUCLEOTIDE SEQUENCE [LARGE SCALE GENOMIC DNA]</scope>
    <source>
        <strain evidence="3">SAG AM-320-E07</strain>
    </source>
</reference>
<protein>
    <submittedName>
        <fullName evidence="3">Spondin domain-containing protein</fullName>
    </submittedName>
</protein>
<comment type="caution">
    <text evidence="3">The sequence shown here is derived from an EMBL/GenBank/DDBJ whole genome shotgun (WGS) entry which is preliminary data.</text>
</comment>
<dbReference type="InterPro" id="IPR009465">
    <property type="entry name" value="Spondin_N"/>
</dbReference>
<evidence type="ECO:0000313" key="3">
    <source>
        <dbReference type="EMBL" id="MFC1573135.1"/>
    </source>
</evidence>
<keyword evidence="1" id="KW-0732">Signal</keyword>
<dbReference type="InterPro" id="IPR051418">
    <property type="entry name" value="Spondin/Thrombospondin_T1"/>
</dbReference>
<dbReference type="PANTHER" id="PTHR11311:SF15">
    <property type="entry name" value="SPONDIN-2"/>
    <property type="match status" value="1"/>
</dbReference>